<dbReference type="SMART" id="SM00474">
    <property type="entry name" value="35EXOc"/>
    <property type="match status" value="1"/>
</dbReference>
<dbReference type="InterPro" id="IPR051132">
    <property type="entry name" value="3-5_Exonuclease_domain"/>
</dbReference>
<dbReference type="Gene3D" id="3.30.420.10">
    <property type="entry name" value="Ribonuclease H-like superfamily/Ribonuclease H"/>
    <property type="match status" value="1"/>
</dbReference>
<dbReference type="InterPro" id="IPR002562">
    <property type="entry name" value="3'-5'_exonuclease_dom"/>
</dbReference>
<dbReference type="SUPFAM" id="SSF53098">
    <property type="entry name" value="Ribonuclease H-like"/>
    <property type="match status" value="1"/>
</dbReference>
<proteinExistence type="predicted"/>
<dbReference type="Pfam" id="PF01612">
    <property type="entry name" value="DNA_pol_A_exo1"/>
    <property type="match status" value="1"/>
</dbReference>
<dbReference type="GO" id="GO:0003676">
    <property type="term" value="F:nucleic acid binding"/>
    <property type="evidence" value="ECO:0007669"/>
    <property type="project" value="InterPro"/>
</dbReference>
<keyword evidence="5" id="KW-1185">Reference proteome</keyword>
<protein>
    <recommendedName>
        <fullName evidence="3">3'-5' exonuclease domain-containing protein</fullName>
    </recommendedName>
</protein>
<dbReference type="Proteomes" id="UP001140206">
    <property type="component" value="Chromosome 3"/>
</dbReference>
<comment type="caution">
    <text evidence="4">The sequence shown here is derived from an EMBL/GenBank/DDBJ whole genome shotgun (WGS) entry which is preliminary data.</text>
</comment>
<evidence type="ECO:0000256" key="1">
    <source>
        <dbReference type="ARBA" id="ARBA00022722"/>
    </source>
</evidence>
<evidence type="ECO:0000256" key="2">
    <source>
        <dbReference type="ARBA" id="ARBA00022801"/>
    </source>
</evidence>
<dbReference type="CDD" id="cd06141">
    <property type="entry name" value="WRN_exo"/>
    <property type="match status" value="1"/>
</dbReference>
<name>A0AAV8EMC6_9POAL</name>
<gene>
    <name evidence="4" type="ORF">LUZ62_064968</name>
</gene>
<reference evidence="4" key="1">
    <citation type="submission" date="2022-08" db="EMBL/GenBank/DDBJ databases">
        <authorList>
            <person name="Marques A."/>
        </authorList>
    </citation>
    <scope>NUCLEOTIDE SEQUENCE</scope>
    <source>
        <strain evidence="4">RhyPub2mFocal</strain>
        <tissue evidence="4">Leaves</tissue>
    </source>
</reference>
<dbReference type="GO" id="GO:0008408">
    <property type="term" value="F:3'-5' exonuclease activity"/>
    <property type="evidence" value="ECO:0007669"/>
    <property type="project" value="InterPro"/>
</dbReference>
<dbReference type="GO" id="GO:0005634">
    <property type="term" value="C:nucleus"/>
    <property type="evidence" value="ECO:0007669"/>
    <property type="project" value="TreeGrafter"/>
</dbReference>
<dbReference type="FunFam" id="3.30.420.10:FF:000054">
    <property type="entry name" value="Werner Syndrome-like exonuclease"/>
    <property type="match status" value="1"/>
</dbReference>
<dbReference type="PANTHER" id="PTHR13620:SF105">
    <property type="entry name" value="OS01G0737700 PROTEIN"/>
    <property type="match status" value="1"/>
</dbReference>
<dbReference type="GO" id="GO:0006139">
    <property type="term" value="P:nucleobase-containing compound metabolic process"/>
    <property type="evidence" value="ECO:0007669"/>
    <property type="project" value="InterPro"/>
</dbReference>
<dbReference type="InterPro" id="IPR012337">
    <property type="entry name" value="RNaseH-like_sf"/>
</dbReference>
<organism evidence="4 5">
    <name type="scientific">Rhynchospora pubera</name>
    <dbReference type="NCBI Taxonomy" id="906938"/>
    <lineage>
        <taxon>Eukaryota</taxon>
        <taxon>Viridiplantae</taxon>
        <taxon>Streptophyta</taxon>
        <taxon>Embryophyta</taxon>
        <taxon>Tracheophyta</taxon>
        <taxon>Spermatophyta</taxon>
        <taxon>Magnoliopsida</taxon>
        <taxon>Liliopsida</taxon>
        <taxon>Poales</taxon>
        <taxon>Cyperaceae</taxon>
        <taxon>Cyperoideae</taxon>
        <taxon>Rhynchosporeae</taxon>
        <taxon>Rhynchospora</taxon>
    </lineage>
</organism>
<evidence type="ECO:0000259" key="3">
    <source>
        <dbReference type="SMART" id="SM00474"/>
    </source>
</evidence>
<feature type="domain" description="3'-5' exonuclease" evidence="3">
    <location>
        <begin position="29"/>
        <end position="208"/>
    </location>
</feature>
<keyword evidence="2" id="KW-0378">Hydrolase</keyword>
<dbReference type="EMBL" id="JAMFTS010000003">
    <property type="protein sequence ID" value="KAJ4780711.1"/>
    <property type="molecule type" value="Genomic_DNA"/>
</dbReference>
<accession>A0AAV8EMC6</accession>
<dbReference type="InterPro" id="IPR036397">
    <property type="entry name" value="RNaseH_sf"/>
</dbReference>
<evidence type="ECO:0000313" key="4">
    <source>
        <dbReference type="EMBL" id="KAJ4780711.1"/>
    </source>
</evidence>
<sequence>MGIYYNEDDSTYTVTIGDDVITATFTASGEVASDWVDDILYVHEWRLNRLIIGLDLKWWPREIQAINGENSVPLLQLCVGRRSLLFQLFSCDFIPDNLRIFLEDGRFRFVGVGIKKDAEKLELGYGIKIGKSVDLRELAAEQMERPEMRDWMLKKIVKKIMGVNIEKPKKVKHSSWVKRQLSRKQIEYAAIDVFVSFEVGRRFYVGEF</sequence>
<dbReference type="PANTHER" id="PTHR13620">
    <property type="entry name" value="3-5 EXONUCLEASE"/>
    <property type="match status" value="1"/>
</dbReference>
<dbReference type="AlphaFoldDB" id="A0AAV8EMC6"/>
<dbReference type="GO" id="GO:0005737">
    <property type="term" value="C:cytoplasm"/>
    <property type="evidence" value="ECO:0007669"/>
    <property type="project" value="TreeGrafter"/>
</dbReference>
<keyword evidence="1" id="KW-0540">Nuclease</keyword>
<evidence type="ECO:0000313" key="5">
    <source>
        <dbReference type="Proteomes" id="UP001140206"/>
    </source>
</evidence>